<dbReference type="EMBL" id="CP009417">
    <property type="protein sequence ID" value="AJD93069.1"/>
    <property type="molecule type" value="Genomic_DNA"/>
</dbReference>
<reference evidence="1 2" key="1">
    <citation type="submission" date="2014-08" db="EMBL/GenBank/DDBJ databases">
        <title>Complete genome of a marine bacteria Jeotgalibacillus malaysiensis.</title>
        <authorList>
            <person name="Yaakop A.S."/>
            <person name="Chan K.-G."/>
            <person name="Goh K.M."/>
        </authorList>
    </citation>
    <scope>NUCLEOTIDE SEQUENCE [LARGE SCALE GENOMIC DNA]</scope>
    <source>
        <strain evidence="1 2">D5</strain>
        <plasmid evidence="2">Plasmid</plasmid>
    </source>
</reference>
<dbReference type="HOGENOM" id="CLU_2423004_0_0_9"/>
<dbReference type="KEGG" id="jeo:JMA_37510"/>
<proteinExistence type="predicted"/>
<keyword evidence="2" id="KW-1185">Reference proteome</keyword>
<dbReference type="BioCyc" id="JESP1508404:G14D9-13035-MONOMER"/>
<keyword evidence="1" id="KW-0614">Plasmid</keyword>
<accession>A0A0B5AYI9</accession>
<dbReference type="Proteomes" id="UP000031449">
    <property type="component" value="Plasmid unnamed"/>
</dbReference>
<organism evidence="1 2">
    <name type="scientific">Jeotgalibacillus malaysiensis</name>
    <dbReference type="NCBI Taxonomy" id="1508404"/>
    <lineage>
        <taxon>Bacteria</taxon>
        <taxon>Bacillati</taxon>
        <taxon>Bacillota</taxon>
        <taxon>Bacilli</taxon>
        <taxon>Bacillales</taxon>
        <taxon>Caryophanaceae</taxon>
        <taxon>Jeotgalibacillus</taxon>
    </lineage>
</organism>
<evidence type="ECO:0000313" key="1">
    <source>
        <dbReference type="EMBL" id="AJD93069.1"/>
    </source>
</evidence>
<name>A0A0B5AYI9_9BACL</name>
<geneLocation type="plasmid" evidence="2"/>
<sequence length="91" mass="10762">MKIQKFMMERDVSLKKIEEDSHRQESIHNGLQEADNMFQELKKEKDIHLGDSFVFSLYVTASMSKKKEGIYYDVYIEEKKVSSRLVKPNES</sequence>
<dbReference type="AlphaFoldDB" id="A0A0B5AYI9"/>
<gene>
    <name evidence="1" type="ORF">JMA_37510</name>
</gene>
<protein>
    <submittedName>
        <fullName evidence="1">Uncharacterized protein</fullName>
    </submittedName>
</protein>
<evidence type="ECO:0000313" key="2">
    <source>
        <dbReference type="Proteomes" id="UP000031449"/>
    </source>
</evidence>